<feature type="chain" id="PRO_5009235772" evidence="3">
    <location>
        <begin position="21"/>
        <end position="307"/>
    </location>
</feature>
<organism evidence="4 5">
    <name type="scientific">Lachancea mirantina</name>
    <dbReference type="NCBI Taxonomy" id="1230905"/>
    <lineage>
        <taxon>Eukaryota</taxon>
        <taxon>Fungi</taxon>
        <taxon>Dikarya</taxon>
        <taxon>Ascomycota</taxon>
        <taxon>Saccharomycotina</taxon>
        <taxon>Saccharomycetes</taxon>
        <taxon>Saccharomycetales</taxon>
        <taxon>Saccharomycetaceae</taxon>
        <taxon>Lachancea</taxon>
    </lineage>
</organism>
<feature type="transmembrane region" description="Helical" evidence="2">
    <location>
        <begin position="114"/>
        <end position="136"/>
    </location>
</feature>
<keyword evidence="3" id="KW-0732">Signal</keyword>
<protein>
    <submittedName>
        <fullName evidence="4">LAMI_0B07602g1_1</fullName>
    </submittedName>
</protein>
<keyword evidence="2" id="KW-0812">Transmembrane</keyword>
<proteinExistence type="predicted"/>
<name>A0A1G4IXX3_9SACH</name>
<keyword evidence="2" id="KW-0472">Membrane</keyword>
<keyword evidence="5" id="KW-1185">Reference proteome</keyword>
<dbReference type="PANTHER" id="PTHR36089">
    <property type="entry name" value="CHITIN SYNTHASE 3 COMPLEX PROTEIN CSI2-RELATED"/>
    <property type="match status" value="1"/>
</dbReference>
<evidence type="ECO:0000313" key="5">
    <source>
        <dbReference type="Proteomes" id="UP000191024"/>
    </source>
</evidence>
<gene>
    <name evidence="4" type="ORF">LAMI_0B07602G</name>
</gene>
<feature type="region of interest" description="Disordered" evidence="1">
    <location>
        <begin position="282"/>
        <end position="307"/>
    </location>
</feature>
<feature type="compositionally biased region" description="Low complexity" evidence="1">
    <location>
        <begin position="43"/>
        <end position="53"/>
    </location>
</feature>
<feature type="compositionally biased region" description="Polar residues" evidence="1">
    <location>
        <begin position="54"/>
        <end position="67"/>
    </location>
</feature>
<dbReference type="EMBL" id="LT598464">
    <property type="protein sequence ID" value="SCU81769.1"/>
    <property type="molecule type" value="Genomic_DNA"/>
</dbReference>
<sequence length="307" mass="32744">MNRILCWMAALLLLTENATAIHHEHRSAITLMRRNNLPSLKTVTTTTSASPTSLNDSSTTALSGSAVSGSNTTTMTTSASSSSSSSYIPTFTPIIPSNDNNKKLIRAPQPNGTVFIAVGSSLGFLALACGLAWAVLACKSWRSACKEQQMQALESKRQTDPFMFYTNDYVDSDSNSSRGSDVSERALKTRLSARPSIYSLGSTSTLNLLQKHAAVAGSATGPATVPTPSLNPNRASMFVSPTELMQNHTHARSAFTLGDSSAGSSAMNTPTLPINVVDAANAQKDRQPQQSFRPPSVHLEKLFDDDE</sequence>
<dbReference type="PANTHER" id="PTHR36089:SF1">
    <property type="entry name" value="CHITIN SYNTHASE 3 COMPLEX PROTEIN CSI2-RELATED"/>
    <property type="match status" value="1"/>
</dbReference>
<accession>A0A1G4IXX3</accession>
<feature type="compositionally biased region" description="Low complexity" evidence="1">
    <location>
        <begin position="68"/>
        <end position="82"/>
    </location>
</feature>
<dbReference type="GO" id="GO:0005935">
    <property type="term" value="C:cellular bud neck"/>
    <property type="evidence" value="ECO:0007669"/>
    <property type="project" value="TreeGrafter"/>
</dbReference>
<dbReference type="OrthoDB" id="4065319at2759"/>
<dbReference type="GO" id="GO:0000324">
    <property type="term" value="C:fungal-type vacuole"/>
    <property type="evidence" value="ECO:0007669"/>
    <property type="project" value="TreeGrafter"/>
</dbReference>
<feature type="signal peptide" evidence="3">
    <location>
        <begin position="1"/>
        <end position="20"/>
    </location>
</feature>
<keyword evidence="2" id="KW-1133">Transmembrane helix</keyword>
<evidence type="ECO:0000313" key="4">
    <source>
        <dbReference type="EMBL" id="SCU81769.1"/>
    </source>
</evidence>
<dbReference type="InterPro" id="IPR051009">
    <property type="entry name" value="PRM"/>
</dbReference>
<feature type="compositionally biased region" description="Basic and acidic residues" evidence="1">
    <location>
        <begin position="298"/>
        <end position="307"/>
    </location>
</feature>
<reference evidence="4 5" key="1">
    <citation type="submission" date="2016-03" db="EMBL/GenBank/DDBJ databases">
        <authorList>
            <person name="Devillers H."/>
        </authorList>
    </citation>
    <scope>NUCLEOTIDE SEQUENCE [LARGE SCALE GENOMIC DNA]</scope>
    <source>
        <strain evidence="4">CBS 11717</strain>
    </source>
</reference>
<evidence type="ECO:0000256" key="1">
    <source>
        <dbReference type="SAM" id="MobiDB-lite"/>
    </source>
</evidence>
<dbReference type="Proteomes" id="UP000191024">
    <property type="component" value="Chromosome B"/>
</dbReference>
<dbReference type="AlphaFoldDB" id="A0A1G4IXX3"/>
<evidence type="ECO:0000256" key="2">
    <source>
        <dbReference type="SAM" id="Phobius"/>
    </source>
</evidence>
<feature type="region of interest" description="Disordered" evidence="1">
    <location>
        <begin position="43"/>
        <end position="82"/>
    </location>
</feature>
<evidence type="ECO:0000256" key="3">
    <source>
        <dbReference type="SAM" id="SignalP"/>
    </source>
</evidence>